<dbReference type="PANTHER" id="PTHR13136">
    <property type="entry name" value="TESTIS DEVELOPMENT PROTEIN PRTD"/>
    <property type="match status" value="1"/>
</dbReference>
<evidence type="ECO:0000313" key="2">
    <source>
        <dbReference type="EMBL" id="MBB4947046.1"/>
    </source>
</evidence>
<accession>A0A7W7SAR7</accession>
<dbReference type="PANTHER" id="PTHR13136:SF11">
    <property type="entry name" value="TESTIS-EXPRESSED PROTEIN 30"/>
    <property type="match status" value="1"/>
</dbReference>
<dbReference type="InterPro" id="IPR026555">
    <property type="entry name" value="NSL3/Tex30"/>
</dbReference>
<dbReference type="SUPFAM" id="SSF53474">
    <property type="entry name" value="alpha/beta-Hydrolases"/>
    <property type="match status" value="1"/>
</dbReference>
<name>A0A7W7SAR7_9ACTN</name>
<evidence type="ECO:0000259" key="1">
    <source>
        <dbReference type="Pfam" id="PF20408"/>
    </source>
</evidence>
<protein>
    <recommendedName>
        <fullName evidence="1">KANL3/Tex30 alpha/beta hydrolase-like domain-containing protein</fullName>
    </recommendedName>
</protein>
<reference evidence="2 3" key="1">
    <citation type="submission" date="2020-08" db="EMBL/GenBank/DDBJ databases">
        <title>Sequencing the genomes of 1000 actinobacteria strains.</title>
        <authorList>
            <person name="Klenk H.-P."/>
        </authorList>
    </citation>
    <scope>NUCLEOTIDE SEQUENCE [LARGE SCALE GENOMIC DNA]</scope>
    <source>
        <strain evidence="2 3">DSM 44786</strain>
    </source>
</reference>
<dbReference type="Gene3D" id="3.40.50.1820">
    <property type="entry name" value="alpha/beta hydrolase"/>
    <property type="match status" value="1"/>
</dbReference>
<dbReference type="AlphaFoldDB" id="A0A7W7SAR7"/>
<dbReference type="Pfam" id="PF20408">
    <property type="entry name" value="Abhydrolase_11"/>
    <property type="match status" value="1"/>
</dbReference>
<evidence type="ECO:0000313" key="3">
    <source>
        <dbReference type="Proteomes" id="UP000573327"/>
    </source>
</evidence>
<dbReference type="EMBL" id="JACHJR010000001">
    <property type="protein sequence ID" value="MBB4947046.1"/>
    <property type="molecule type" value="Genomic_DNA"/>
</dbReference>
<proteinExistence type="predicted"/>
<dbReference type="Proteomes" id="UP000573327">
    <property type="component" value="Unassembled WGS sequence"/>
</dbReference>
<keyword evidence="3" id="KW-1185">Reference proteome</keyword>
<sequence length="208" mass="21393">MLVTTPVGDARITLYPADGKARVLLALGHGAGGGVEARDLQALAAALPARGITVALVEQPWRVAGKKIGPAPQTLDAAWLPAMAELAAQRLPLVVGGRSAGARVACRTAAQAGAVGVLALAFPLHPPGKPERSRVEELLGSGRPTLVVQAGQDTFGTPEEFPELPAGHRLVAIPYGSHGFAVPKRAPLGQDEALALITEAVGDWILEL</sequence>
<feature type="domain" description="KANL3/Tex30 alpha/beta hydrolase-like" evidence="1">
    <location>
        <begin position="23"/>
        <end position="205"/>
    </location>
</feature>
<dbReference type="RefSeq" id="WP_184914467.1">
    <property type="nucleotide sequence ID" value="NZ_JACHJR010000001.1"/>
</dbReference>
<dbReference type="InterPro" id="IPR029058">
    <property type="entry name" value="AB_hydrolase_fold"/>
</dbReference>
<comment type="caution">
    <text evidence="2">The sequence shown here is derived from an EMBL/GenBank/DDBJ whole genome shotgun (WGS) entry which is preliminary data.</text>
</comment>
<dbReference type="InterPro" id="IPR046879">
    <property type="entry name" value="KANL3/Tex30_Abhydrolase"/>
</dbReference>
<gene>
    <name evidence="2" type="ORF">F4556_002581</name>
</gene>
<organism evidence="2 3">
    <name type="scientific">Kitasatospora gansuensis</name>
    <dbReference type="NCBI Taxonomy" id="258050"/>
    <lineage>
        <taxon>Bacteria</taxon>
        <taxon>Bacillati</taxon>
        <taxon>Actinomycetota</taxon>
        <taxon>Actinomycetes</taxon>
        <taxon>Kitasatosporales</taxon>
        <taxon>Streptomycetaceae</taxon>
        <taxon>Kitasatospora</taxon>
    </lineage>
</organism>